<dbReference type="OrthoDB" id="9947535at2"/>
<protein>
    <submittedName>
        <fullName evidence="1">Uncharacterized protein</fullName>
    </submittedName>
</protein>
<dbReference type="AlphaFoldDB" id="A0A6V8I766"/>
<sequence>MTTLSTNSHAITPLVTAGVDLFETLTGKPLSENATKVSMSVTSLLDGLFPVFTQNVRFDLDGILTGSTEILSGLNTAFAAARNKAAQGMESSQRVPAQSPSVVSRA</sequence>
<proteinExistence type="predicted"/>
<evidence type="ECO:0000313" key="1">
    <source>
        <dbReference type="EMBL" id="GFE93351.1"/>
    </source>
</evidence>
<comment type="caution">
    <text evidence="1">The sequence shown here is derived from an EMBL/GenBank/DDBJ whole genome shotgun (WGS) entry which is preliminary data.</text>
</comment>
<dbReference type="RefSeq" id="WP_086655015.1">
    <property type="nucleotide sequence ID" value="NZ_BLJP01000003.1"/>
</dbReference>
<keyword evidence="2" id="KW-1185">Reference proteome</keyword>
<name>A0A6V8I766_9PROT</name>
<evidence type="ECO:0000313" key="2">
    <source>
        <dbReference type="Proteomes" id="UP000548726"/>
    </source>
</evidence>
<gene>
    <name evidence="1" type="ORF">DmAi_14100</name>
</gene>
<organism evidence="1 2">
    <name type="scientific">Acetobacter persici</name>
    <dbReference type="NCBI Taxonomy" id="1076596"/>
    <lineage>
        <taxon>Bacteria</taxon>
        <taxon>Pseudomonadati</taxon>
        <taxon>Pseudomonadota</taxon>
        <taxon>Alphaproteobacteria</taxon>
        <taxon>Acetobacterales</taxon>
        <taxon>Acetobacteraceae</taxon>
        <taxon>Acetobacter</taxon>
    </lineage>
</organism>
<accession>A0A6V8I766</accession>
<dbReference type="EMBL" id="BLJP01000003">
    <property type="protein sequence ID" value="GFE93351.1"/>
    <property type="molecule type" value="Genomic_DNA"/>
</dbReference>
<dbReference type="Proteomes" id="UP000548726">
    <property type="component" value="Unassembled WGS sequence"/>
</dbReference>
<reference evidence="1 2" key="1">
    <citation type="journal article" date="2020" name="Cell Rep.">
        <title>Local necrotic cells trigger systemic immune activation via gut microbiome dysbiosis in Drosophila.</title>
        <authorList>
            <person name="Kosakamoto H."/>
            <person name="Yamauchi T."/>
            <person name="Akuzawa-Tokita Y."/>
            <person name="Nishimura K."/>
            <person name="Soga T."/>
            <person name="Murakami T."/>
            <person name="Mori H."/>
            <person name="Yamamoto K."/>
            <person name="Miyazaki R."/>
            <person name="Koto A."/>
            <person name="Miura M."/>
            <person name="Obata F."/>
        </authorList>
    </citation>
    <scope>NUCLEOTIDE SEQUENCE [LARGE SCALE GENOMIC DNA]</scope>
    <source>
        <strain evidence="1 2">Ai</strain>
    </source>
</reference>